<dbReference type="GO" id="GO:0015744">
    <property type="term" value="P:succinate transport"/>
    <property type="evidence" value="ECO:0007669"/>
    <property type="project" value="TreeGrafter"/>
</dbReference>
<dbReference type="EMBL" id="JADFUA010000001">
    <property type="protein sequence ID" value="MBE9608320.1"/>
    <property type="molecule type" value="Genomic_DNA"/>
</dbReference>
<dbReference type="PANTHER" id="PTHR34390:SF2">
    <property type="entry name" value="SUCCINATE TRANSPORTER SUBUNIT YJJP-RELATED"/>
    <property type="match status" value="1"/>
</dbReference>
<evidence type="ECO:0000256" key="2">
    <source>
        <dbReference type="ARBA" id="ARBA00022475"/>
    </source>
</evidence>
<evidence type="ECO:0000259" key="8">
    <source>
        <dbReference type="Pfam" id="PF06738"/>
    </source>
</evidence>
<evidence type="ECO:0000256" key="3">
    <source>
        <dbReference type="ARBA" id="ARBA00022692"/>
    </source>
</evidence>
<evidence type="ECO:0000256" key="4">
    <source>
        <dbReference type="ARBA" id="ARBA00022989"/>
    </source>
</evidence>
<feature type="transmembrane region" description="Helical" evidence="7">
    <location>
        <begin position="231"/>
        <end position="255"/>
    </location>
</feature>
<comment type="subcellular location">
    <subcellularLocation>
        <location evidence="1">Cell membrane</location>
        <topology evidence="1">Multi-pass membrane protein</topology>
    </subcellularLocation>
</comment>
<dbReference type="Proteomes" id="UP000604481">
    <property type="component" value="Unassembled WGS sequence"/>
</dbReference>
<name>A0A8J7FFX7_9NEIS</name>
<dbReference type="Pfam" id="PF06738">
    <property type="entry name" value="ThrE"/>
    <property type="match status" value="1"/>
</dbReference>
<dbReference type="InterPro" id="IPR010619">
    <property type="entry name" value="ThrE-like_N"/>
</dbReference>
<dbReference type="GO" id="GO:0022857">
    <property type="term" value="F:transmembrane transporter activity"/>
    <property type="evidence" value="ECO:0007669"/>
    <property type="project" value="InterPro"/>
</dbReference>
<dbReference type="AlphaFoldDB" id="A0A8J7FFX7"/>
<keyword evidence="3 7" id="KW-0812">Transmembrane</keyword>
<keyword evidence="2" id="KW-1003">Cell membrane</keyword>
<feature type="transmembrane region" description="Helical" evidence="7">
    <location>
        <begin position="200"/>
        <end position="219"/>
    </location>
</feature>
<organism evidence="9 10">
    <name type="scientific">Chitinilyticum piscinae</name>
    <dbReference type="NCBI Taxonomy" id="2866724"/>
    <lineage>
        <taxon>Bacteria</taxon>
        <taxon>Pseudomonadati</taxon>
        <taxon>Pseudomonadota</taxon>
        <taxon>Betaproteobacteria</taxon>
        <taxon>Neisseriales</taxon>
        <taxon>Chitinibacteraceae</taxon>
        <taxon>Chitinilyticum</taxon>
    </lineage>
</organism>
<evidence type="ECO:0000256" key="1">
    <source>
        <dbReference type="ARBA" id="ARBA00004651"/>
    </source>
</evidence>
<dbReference type="PANTHER" id="PTHR34390">
    <property type="entry name" value="UPF0442 PROTEIN YJJB-RELATED"/>
    <property type="match status" value="1"/>
</dbReference>
<dbReference type="GO" id="GO:0005886">
    <property type="term" value="C:plasma membrane"/>
    <property type="evidence" value="ECO:0007669"/>
    <property type="project" value="UniProtKB-SubCell"/>
</dbReference>
<evidence type="ECO:0000313" key="9">
    <source>
        <dbReference type="EMBL" id="MBE9608320.1"/>
    </source>
</evidence>
<keyword evidence="5 7" id="KW-0472">Membrane</keyword>
<evidence type="ECO:0000256" key="5">
    <source>
        <dbReference type="ARBA" id="ARBA00023136"/>
    </source>
</evidence>
<comment type="similarity">
    <text evidence="6">Belongs to the ThrE exporter (TC 2.A.79) family.</text>
</comment>
<feature type="transmembrane region" description="Helical" evidence="7">
    <location>
        <begin position="148"/>
        <end position="167"/>
    </location>
</feature>
<dbReference type="InterPro" id="IPR050539">
    <property type="entry name" value="ThrE_Dicarb/AminoAcid_Exp"/>
</dbReference>
<protein>
    <submittedName>
        <fullName evidence="9">Threonine/serine exporter family protein</fullName>
    </submittedName>
</protein>
<feature type="transmembrane region" description="Helical" evidence="7">
    <location>
        <begin position="174"/>
        <end position="194"/>
    </location>
</feature>
<proteinExistence type="inferred from homology"/>
<comment type="caution">
    <text evidence="9">The sequence shown here is derived from an EMBL/GenBank/DDBJ whole genome shotgun (WGS) entry which is preliminary data.</text>
</comment>
<keyword evidence="4 7" id="KW-1133">Transmembrane helix</keyword>
<dbReference type="RefSeq" id="WP_194114813.1">
    <property type="nucleotide sequence ID" value="NZ_JADFUA010000001.1"/>
</dbReference>
<accession>A0A8J7FFX7</accession>
<evidence type="ECO:0000256" key="6">
    <source>
        <dbReference type="ARBA" id="ARBA00034125"/>
    </source>
</evidence>
<keyword evidence="10" id="KW-1185">Reference proteome</keyword>
<reference evidence="9 10" key="1">
    <citation type="submission" date="2020-10" db="EMBL/GenBank/DDBJ databases">
        <title>The genome sequence of Chitinilyticum litopenaei 4Y14.</title>
        <authorList>
            <person name="Liu Y."/>
        </authorList>
    </citation>
    <scope>NUCLEOTIDE SEQUENCE [LARGE SCALE GENOMIC DNA]</scope>
    <source>
        <strain evidence="9 10">4Y14</strain>
    </source>
</reference>
<sequence length="256" mass="26604">MQAIKLLPELPLAQVLDLALHAGLLVHLSGGDTERAAATMRRVALALGAARADTVVSSLNIGLTIERGNERDTAFRRAPHVGANFANLTELERLLEDLEAGHISAEQLQDGLDDVARRKPIHSRPLMAALIGLSCGAFAALFGGDLAAVLITTLGSALGVAVRFLLLSRGFKPVMFAIAASFTALLVVGLLRGLTATPDAALAASVLFLIPGVPLINGASDMLAANYLNGMVRLTMSAMIVLGIAIGVSVALRFVS</sequence>
<feature type="domain" description="Threonine/serine exporter-like N-terminal" evidence="8">
    <location>
        <begin position="17"/>
        <end position="254"/>
    </location>
</feature>
<evidence type="ECO:0000256" key="7">
    <source>
        <dbReference type="SAM" id="Phobius"/>
    </source>
</evidence>
<gene>
    <name evidence="9" type="ORF">INR99_03065</name>
</gene>
<feature type="transmembrane region" description="Helical" evidence="7">
    <location>
        <begin position="126"/>
        <end position="142"/>
    </location>
</feature>
<evidence type="ECO:0000313" key="10">
    <source>
        <dbReference type="Proteomes" id="UP000604481"/>
    </source>
</evidence>